<feature type="domain" description="TonB-dependent receptor plug" evidence="8">
    <location>
        <begin position="118"/>
        <end position="224"/>
    </location>
</feature>
<evidence type="ECO:0000256" key="2">
    <source>
        <dbReference type="ARBA" id="ARBA00022448"/>
    </source>
</evidence>
<keyword evidence="6 7" id="KW-0998">Cell outer membrane</keyword>
<dbReference type="PROSITE" id="PS52016">
    <property type="entry name" value="TONB_DEPENDENT_REC_3"/>
    <property type="match status" value="1"/>
</dbReference>
<evidence type="ECO:0000256" key="1">
    <source>
        <dbReference type="ARBA" id="ARBA00004571"/>
    </source>
</evidence>
<dbReference type="InterPro" id="IPR023996">
    <property type="entry name" value="TonB-dep_OMP_SusC/RagA"/>
</dbReference>
<evidence type="ECO:0000256" key="5">
    <source>
        <dbReference type="ARBA" id="ARBA00023136"/>
    </source>
</evidence>
<dbReference type="InterPro" id="IPR023997">
    <property type="entry name" value="TonB-dep_OMP_SusC/RagA_CS"/>
</dbReference>
<evidence type="ECO:0000256" key="7">
    <source>
        <dbReference type="PROSITE-ProRule" id="PRU01360"/>
    </source>
</evidence>
<dbReference type="Gene3D" id="2.40.170.20">
    <property type="entry name" value="TonB-dependent receptor, beta-barrel domain"/>
    <property type="match status" value="1"/>
</dbReference>
<evidence type="ECO:0000256" key="4">
    <source>
        <dbReference type="ARBA" id="ARBA00022692"/>
    </source>
</evidence>
<keyword evidence="4 7" id="KW-0812">Transmembrane</keyword>
<proteinExistence type="inferred from homology"/>
<dbReference type="NCBIfam" id="TIGR04057">
    <property type="entry name" value="SusC_RagA_signa"/>
    <property type="match status" value="1"/>
</dbReference>
<keyword evidence="2 7" id="KW-0813">Transport</keyword>
<comment type="subcellular location">
    <subcellularLocation>
        <location evidence="1 7">Cell outer membrane</location>
        <topology evidence="1 7">Multi-pass membrane protein</topology>
    </subcellularLocation>
</comment>
<dbReference type="Gene3D" id="2.60.40.1120">
    <property type="entry name" value="Carboxypeptidase-like, regulatory domain"/>
    <property type="match status" value="1"/>
</dbReference>
<dbReference type="Proteomes" id="UP000429232">
    <property type="component" value="Chromosome"/>
</dbReference>
<keyword evidence="10" id="KW-1185">Reference proteome</keyword>
<dbReference type="AlphaFoldDB" id="A0A6I4HYZ4"/>
<comment type="similarity">
    <text evidence="7">Belongs to the TonB-dependent receptor family.</text>
</comment>
<dbReference type="InterPro" id="IPR037066">
    <property type="entry name" value="Plug_dom_sf"/>
</dbReference>
<reference evidence="9 10" key="1">
    <citation type="submission" date="2020-12" db="EMBL/GenBank/DDBJ databases">
        <title>HMF7856_wgs.fasta genome submission.</title>
        <authorList>
            <person name="Kang H."/>
            <person name="Kim H."/>
            <person name="Joh K."/>
        </authorList>
    </citation>
    <scope>NUCLEOTIDE SEQUENCE [LARGE SCALE GENOMIC DNA]</scope>
    <source>
        <strain evidence="9 10">HMF7856</strain>
    </source>
</reference>
<dbReference type="NCBIfam" id="TIGR04056">
    <property type="entry name" value="OMP_RagA_SusC"/>
    <property type="match status" value="1"/>
</dbReference>
<dbReference type="GO" id="GO:0009279">
    <property type="term" value="C:cell outer membrane"/>
    <property type="evidence" value="ECO:0007669"/>
    <property type="project" value="UniProtKB-SubCell"/>
</dbReference>
<evidence type="ECO:0000313" key="9">
    <source>
        <dbReference type="EMBL" id="QQL51469.1"/>
    </source>
</evidence>
<sequence length="1029" mass="112211">MHLKNLLKLFFFAVFCLALHPAMAQNKVITGKVTDAKDGSTLPGVAIVASGTSIGGATDVNGNFRISVPSNTTTLVFTYLGYSRKEVAVTGDVVNVSMESTNTSLNEVLVVGFGTVRKKDATGAVVKVSSGDFVQGVTTNPLQQLQGKAPGVVITTFDGDPNSNPTVRIRGTASLSGGNDPLYVIDGIEGADIRSVSPNDIESFDVLKDASAAAIYGSRAAGGVILITTKTGKAGKAQVDVNSYVATESPLKLPEFADRNLYLQLYQQVKGTAMPTGTTTTSDQGANTNWFKLITRTAFTHNENVAISGGSEKGHYRGSISYIDQQGIAYNYRKDLNARLNLDQKALNDKLLITMNISGSHTQSKFVETPGQNGGDNNVFLNALSVPSVISPYNLAGVANDPALNPNNYQSISNTQEANPLPLLFYTQNRNTISRINGNLRLDYNLTKEITLSPFANATRDNGYGYIYYPPGPLVKPIADQFGYTPQLTSTGDIDRQSTMATTSTFGGYANYKGVFGKSRLNVTAGAERYQTNYQGLRVGAHDFANINLPNENIGAANAITNKDIASYDNGYILNSIFGRIEYNYNDKYYITGNARYDHSNKLGINNQGQVFPSGSVAWNIGSEEFLKDTRWLTSLKLRAGYGQVGNQDAISPYNSQFLFGSTGTLYYDGTSGQFLSRNFAVQNANADLRWEVVSTTNFGADFSLFNGRLNGSIEVFDRKTDHLLFNYTVPTGSQFFVNNILANIGSLDNRGFEFNVNGKIIARKDFTWNAAVNFGLVRNKITNLSGSLNGTNFNVTQTYTNGGTGGLGISGQVSQIGYLKVGMPIGTLLLPEYAGQDAQGRQLFWKYGANGTRTAVTDLSTLNYADDGSTQDRKFYTTDPKFTYSINNSFTYKNWDLNIFLRGQYGSKAFNETYMDYTDLDKVGVYGILKDAAKYNITSPAQPSTFWLQSTSFLKVQSANLGYTFGIAPNNYISRIHVYVAGNNIYTFTPYKGLDPEVFTSGIYAGIDRRQNYPRPRQFSFGVNFTLK</sequence>
<gene>
    <name evidence="9" type="ORF">GO620_008510</name>
</gene>
<dbReference type="InterPro" id="IPR039426">
    <property type="entry name" value="TonB-dep_rcpt-like"/>
</dbReference>
<dbReference type="InterPro" id="IPR012910">
    <property type="entry name" value="Plug_dom"/>
</dbReference>
<evidence type="ECO:0000256" key="6">
    <source>
        <dbReference type="ARBA" id="ARBA00023237"/>
    </source>
</evidence>
<dbReference type="Pfam" id="PF13715">
    <property type="entry name" value="CarbopepD_reg_2"/>
    <property type="match status" value="1"/>
</dbReference>
<dbReference type="RefSeq" id="WP_157524219.1">
    <property type="nucleotide sequence ID" value="NZ_CP066775.1"/>
</dbReference>
<protein>
    <submittedName>
        <fullName evidence="9">SusC/RagA family TonB-linked outer membrane protein</fullName>
    </submittedName>
</protein>
<keyword evidence="3 7" id="KW-1134">Transmembrane beta strand</keyword>
<evidence type="ECO:0000259" key="8">
    <source>
        <dbReference type="Pfam" id="PF07715"/>
    </source>
</evidence>
<dbReference type="InterPro" id="IPR036942">
    <property type="entry name" value="Beta-barrel_TonB_sf"/>
</dbReference>
<dbReference type="Pfam" id="PF07715">
    <property type="entry name" value="Plug"/>
    <property type="match status" value="1"/>
</dbReference>
<accession>A0A6I4HYZ4</accession>
<dbReference type="InterPro" id="IPR008969">
    <property type="entry name" value="CarboxyPept-like_regulatory"/>
</dbReference>
<keyword evidence="5 7" id="KW-0472">Membrane</keyword>
<dbReference type="Gene3D" id="2.170.130.10">
    <property type="entry name" value="TonB-dependent receptor, plug domain"/>
    <property type="match status" value="1"/>
</dbReference>
<evidence type="ECO:0000313" key="10">
    <source>
        <dbReference type="Proteomes" id="UP000429232"/>
    </source>
</evidence>
<dbReference type="KEGG" id="mgik:GO620_008510"/>
<organism evidence="9 10">
    <name type="scientific">Mucilaginibacter ginkgonis</name>
    <dbReference type="NCBI Taxonomy" id="2682091"/>
    <lineage>
        <taxon>Bacteria</taxon>
        <taxon>Pseudomonadati</taxon>
        <taxon>Bacteroidota</taxon>
        <taxon>Sphingobacteriia</taxon>
        <taxon>Sphingobacteriales</taxon>
        <taxon>Sphingobacteriaceae</taxon>
        <taxon>Mucilaginibacter</taxon>
    </lineage>
</organism>
<dbReference type="SUPFAM" id="SSF49464">
    <property type="entry name" value="Carboxypeptidase regulatory domain-like"/>
    <property type="match status" value="1"/>
</dbReference>
<name>A0A6I4HYZ4_9SPHI</name>
<dbReference type="SUPFAM" id="SSF56935">
    <property type="entry name" value="Porins"/>
    <property type="match status" value="1"/>
</dbReference>
<evidence type="ECO:0000256" key="3">
    <source>
        <dbReference type="ARBA" id="ARBA00022452"/>
    </source>
</evidence>
<dbReference type="EMBL" id="CP066775">
    <property type="protein sequence ID" value="QQL51469.1"/>
    <property type="molecule type" value="Genomic_DNA"/>
</dbReference>